<evidence type="ECO:0000256" key="3">
    <source>
        <dbReference type="ARBA" id="ARBA00022737"/>
    </source>
</evidence>
<dbReference type="Proteomes" id="UP000612055">
    <property type="component" value="Unassembled WGS sequence"/>
</dbReference>
<accession>A0A835XF69</accession>
<evidence type="ECO:0008006" key="7">
    <source>
        <dbReference type="Google" id="ProtNLM"/>
    </source>
</evidence>
<organism evidence="5 6">
    <name type="scientific">Edaphochlamys debaryana</name>
    <dbReference type="NCBI Taxonomy" id="47281"/>
    <lineage>
        <taxon>Eukaryota</taxon>
        <taxon>Viridiplantae</taxon>
        <taxon>Chlorophyta</taxon>
        <taxon>core chlorophytes</taxon>
        <taxon>Chlorophyceae</taxon>
        <taxon>CS clade</taxon>
        <taxon>Chlamydomonadales</taxon>
        <taxon>Chlamydomonadales incertae sedis</taxon>
        <taxon>Edaphochlamys</taxon>
    </lineage>
</organism>
<proteinExistence type="predicted"/>
<keyword evidence="2" id="KW-0433">Leucine-rich repeat</keyword>
<feature type="region of interest" description="Disordered" evidence="4">
    <location>
        <begin position="114"/>
        <end position="160"/>
    </location>
</feature>
<comment type="subcellular location">
    <subcellularLocation>
        <location evidence="1">Cytoplasm</location>
        <location evidence="1">Cytoskeleton</location>
        <location evidence="1">Cilium axoneme</location>
    </subcellularLocation>
</comment>
<dbReference type="InterPro" id="IPR032675">
    <property type="entry name" value="LRR_dom_sf"/>
</dbReference>
<dbReference type="EMBL" id="JAEHOE010000212">
    <property type="protein sequence ID" value="KAG2482596.1"/>
    <property type="molecule type" value="Genomic_DNA"/>
</dbReference>
<dbReference type="InterPro" id="IPR050216">
    <property type="entry name" value="LRR_domain-containing"/>
</dbReference>
<dbReference type="PANTHER" id="PTHR48051">
    <property type="match status" value="1"/>
</dbReference>
<reference evidence="5" key="1">
    <citation type="journal article" date="2020" name="bioRxiv">
        <title>Comparative genomics of Chlamydomonas.</title>
        <authorList>
            <person name="Craig R.J."/>
            <person name="Hasan A.R."/>
            <person name="Ness R.W."/>
            <person name="Keightley P.D."/>
        </authorList>
    </citation>
    <scope>NUCLEOTIDE SEQUENCE</scope>
    <source>
        <strain evidence="5">CCAP 11/70</strain>
    </source>
</reference>
<dbReference type="GO" id="GO:0005930">
    <property type="term" value="C:axoneme"/>
    <property type="evidence" value="ECO:0007669"/>
    <property type="project" value="UniProtKB-SubCell"/>
</dbReference>
<keyword evidence="3" id="KW-0677">Repeat</keyword>
<dbReference type="OrthoDB" id="538485at2759"/>
<dbReference type="AlphaFoldDB" id="A0A835XF69"/>
<evidence type="ECO:0000256" key="2">
    <source>
        <dbReference type="ARBA" id="ARBA00022614"/>
    </source>
</evidence>
<comment type="caution">
    <text evidence="5">The sequence shown here is derived from an EMBL/GenBank/DDBJ whole genome shotgun (WGS) entry which is preliminary data.</text>
</comment>
<protein>
    <recommendedName>
        <fullName evidence="7">F-box domain-containing protein</fullName>
    </recommendedName>
</protein>
<dbReference type="PANTHER" id="PTHR48051:SF46">
    <property type="entry name" value="LEUCINE RICH REPEAT-CONTAINING DOMAIN PROTEIN"/>
    <property type="match status" value="1"/>
</dbReference>
<dbReference type="SUPFAM" id="SSF52047">
    <property type="entry name" value="RNI-like"/>
    <property type="match status" value="1"/>
</dbReference>
<name>A0A835XF69_9CHLO</name>
<evidence type="ECO:0000256" key="1">
    <source>
        <dbReference type="ARBA" id="ARBA00004430"/>
    </source>
</evidence>
<evidence type="ECO:0000313" key="5">
    <source>
        <dbReference type="EMBL" id="KAG2482596.1"/>
    </source>
</evidence>
<gene>
    <name evidence="5" type="ORF">HYH03_018480</name>
</gene>
<keyword evidence="6" id="KW-1185">Reference proteome</keyword>
<sequence>MARSGALMMATTLLHNSGRLAGISLSRDQSTELSSGSFALRGIESLTDDVLLHIFRLLDADVNFTSPQNAARHFIVFRRCLPLVCRRWAALLGPGSRGGKWPWNYVVVSVEAEASRRRRPPDPSQFMRALGSPSSGAGGGAGALSGTSPPGGSMVGFMRPPALGPPATLRSASVLTWTEARSGSIQHLVLDFSSACHDFSGGHALEALLRAANRGRGLQTLRLHGSAVPGGQDSHEVLGRLKGLQELHVSGLPQGFLAGTLPYLSSLTGLTRLEFTPEAFQFPVSVPTLPSNLRVLALSQLWLSRLPPVPSVAPGLRELSLTSCCLVEGVLAALGGCSGLEALALSGSSLTTAAGGRMGWEASRQWPRCPGLRRLELVGCSLHEVPAGALAAFPGLTYLDVSNNPELGGAASAPDPGSASALPSEVLGLPQLADVRMAGCGLTALPPMLLRLPAITALDLSSNSLSALPLPLPPSAPACAPPPSPGVRAPYRNGGLGLGLGLPAPAMSRSPSSSGSGPRVAAWAPTLERLNIAANRFTTWPQGLACCPRLRELVLGSPLLGRAAEGELERCVRALGALELIEVRGPSLEPRAVRALLAVQRAALEGPGGAGAGGRGRPRVEVTGA</sequence>
<evidence type="ECO:0000256" key="4">
    <source>
        <dbReference type="SAM" id="MobiDB-lite"/>
    </source>
</evidence>
<dbReference type="Gene3D" id="3.80.10.10">
    <property type="entry name" value="Ribonuclease Inhibitor"/>
    <property type="match status" value="1"/>
</dbReference>
<evidence type="ECO:0000313" key="6">
    <source>
        <dbReference type="Proteomes" id="UP000612055"/>
    </source>
</evidence>